<accession>A0A0P7DBD5</accession>
<dbReference type="AlphaFoldDB" id="A0A0P7DBD5"/>
<protein>
    <submittedName>
        <fullName evidence="1">DUF4238 domain-containing protein</fullName>
    </submittedName>
</protein>
<dbReference type="InterPro" id="IPR025332">
    <property type="entry name" value="DUF4238"/>
</dbReference>
<evidence type="ECO:0000313" key="1">
    <source>
        <dbReference type="EMBL" id="KAF0251552.1"/>
    </source>
</evidence>
<sequence>MPNPPRNHHFVPQHFLKAWQYAPGRVFRYRRLPSNGALEIKPVAIKHTASIEDLYRIDFPDGGFEVESSHITPMIDEAGHKIIEKARSSRVQGWNHLDRRQLANTLTFLEARHPDILKAMDIRSELDLIRQNMKDEQISSHTSINEVVDYFKSSKSLGAMSLVLFAQNEISPFIDEAFSDGLLKATMREYNWEQPGLLASDYPASRWGDYLRDLLFIIAISPGKALVFSNNPNVVVYDHLKPHVRARLINLYSLAKARTAYYFDETQGEFVSAHLGWALNRSTLSKQRDYVKDFLLAENAWDL</sequence>
<reference evidence="1 4" key="2">
    <citation type="submission" date="2019-12" db="EMBL/GenBank/DDBJ databases">
        <authorList>
            <person name="Woiski C."/>
        </authorList>
    </citation>
    <scope>NUCLEOTIDE SEQUENCE [LARGE SCALE GENOMIC DNA]</scope>
    <source>
        <strain evidence="1 4">BOE100</strain>
    </source>
</reference>
<dbReference type="EMBL" id="WOWR01000057">
    <property type="protein sequence ID" value="KAF0251552.1"/>
    <property type="molecule type" value="Genomic_DNA"/>
</dbReference>
<name>A0A0P7DBD5_PSEPU</name>
<organism evidence="2 3">
    <name type="scientific">Pseudomonas putida</name>
    <name type="common">Arthrobacter siderocapsulatus</name>
    <dbReference type="NCBI Taxonomy" id="303"/>
    <lineage>
        <taxon>Bacteria</taxon>
        <taxon>Pseudomonadati</taxon>
        <taxon>Pseudomonadota</taxon>
        <taxon>Gammaproteobacteria</taxon>
        <taxon>Pseudomonadales</taxon>
        <taxon>Pseudomonadaceae</taxon>
        <taxon>Pseudomonas</taxon>
    </lineage>
</organism>
<dbReference type="EMBL" id="LKKS01000029">
    <property type="protein sequence ID" value="KPM67751.1"/>
    <property type="molecule type" value="Genomic_DNA"/>
</dbReference>
<proteinExistence type="predicted"/>
<dbReference type="Pfam" id="PF14022">
    <property type="entry name" value="DUF4238"/>
    <property type="match status" value="1"/>
</dbReference>
<dbReference type="Proteomes" id="UP000050437">
    <property type="component" value="Unassembled WGS sequence"/>
</dbReference>
<gene>
    <name evidence="1" type="ORF">GN299_28045</name>
    <name evidence="2" type="ORF">HB13667_05540</name>
</gene>
<dbReference type="Proteomes" id="UP000442695">
    <property type="component" value="Unassembled WGS sequence"/>
</dbReference>
<comment type="caution">
    <text evidence="2">The sequence shown here is derived from an EMBL/GenBank/DDBJ whole genome shotgun (WGS) entry which is preliminary data.</text>
</comment>
<reference evidence="2 3" key="1">
    <citation type="submission" date="2015-10" db="EMBL/GenBank/DDBJ databases">
        <title>Pseudomonas putida clinical strains.</title>
        <authorList>
            <person name="Molina L."/>
            <person name="Udaondo Z."/>
        </authorList>
    </citation>
    <scope>NUCLEOTIDE SEQUENCE [LARGE SCALE GENOMIC DNA]</scope>
    <source>
        <strain evidence="2 3">HB13667</strain>
    </source>
</reference>
<evidence type="ECO:0000313" key="2">
    <source>
        <dbReference type="EMBL" id="KPM67751.1"/>
    </source>
</evidence>
<evidence type="ECO:0000313" key="4">
    <source>
        <dbReference type="Proteomes" id="UP000442695"/>
    </source>
</evidence>
<dbReference type="RefSeq" id="WP_016489903.1">
    <property type="nucleotide sequence ID" value="NZ_ABUNEW020000050.1"/>
</dbReference>
<dbReference type="OrthoDB" id="9148269at2"/>
<evidence type="ECO:0000313" key="3">
    <source>
        <dbReference type="Proteomes" id="UP000050437"/>
    </source>
</evidence>